<accession>A0A8J2XMC3</accession>
<gene>
    <name evidence="1" type="ORF">GCM10011369_18840</name>
</gene>
<dbReference type="Proteomes" id="UP000619743">
    <property type="component" value="Unassembled WGS sequence"/>
</dbReference>
<dbReference type="AlphaFoldDB" id="A0A8J2XMC3"/>
<reference evidence="2" key="1">
    <citation type="journal article" date="2019" name="Int. J. Syst. Evol. Microbiol.">
        <title>The Global Catalogue of Microorganisms (GCM) 10K type strain sequencing project: providing services to taxonomists for standard genome sequencing and annotation.</title>
        <authorList>
            <consortium name="The Broad Institute Genomics Platform"/>
            <consortium name="The Broad Institute Genome Sequencing Center for Infectious Disease"/>
            <person name="Wu L."/>
            <person name="Ma J."/>
        </authorList>
    </citation>
    <scope>NUCLEOTIDE SEQUENCE [LARGE SCALE GENOMIC DNA]</scope>
    <source>
        <strain evidence="2">CGMCC 1.10130</strain>
    </source>
</reference>
<dbReference type="PROSITE" id="PS51257">
    <property type="entry name" value="PROKAR_LIPOPROTEIN"/>
    <property type="match status" value="1"/>
</dbReference>
<dbReference type="EMBL" id="BMDX01000008">
    <property type="protein sequence ID" value="GGA77215.1"/>
    <property type="molecule type" value="Genomic_DNA"/>
</dbReference>
<proteinExistence type="predicted"/>
<name>A0A8J2XMC3_9GAMM</name>
<dbReference type="Pfam" id="PF13289">
    <property type="entry name" value="SIR2_2"/>
    <property type="match status" value="1"/>
</dbReference>
<protein>
    <recommendedName>
        <fullName evidence="3">SIR2-like domain-containing protein</fullName>
    </recommendedName>
</protein>
<keyword evidence="2" id="KW-1185">Reference proteome</keyword>
<dbReference type="OrthoDB" id="9812283at2"/>
<organism evidence="1 2">
    <name type="scientific">Neiella marina</name>
    <dbReference type="NCBI Taxonomy" id="508461"/>
    <lineage>
        <taxon>Bacteria</taxon>
        <taxon>Pseudomonadati</taxon>
        <taxon>Pseudomonadota</taxon>
        <taxon>Gammaproteobacteria</taxon>
        <taxon>Alteromonadales</taxon>
        <taxon>Echinimonadaceae</taxon>
        <taxon>Neiella</taxon>
    </lineage>
</organism>
<comment type="caution">
    <text evidence="1">The sequence shown here is derived from an EMBL/GenBank/DDBJ whole genome shotgun (WGS) entry which is preliminary data.</text>
</comment>
<sequence>MKQAITKEIAYKALQEFFSDTPFVMFATGTSCAVDLDFGMPALEKHLSNVIPTRHLDAKQTAEWNTVLSLLADSYDFEFAMNSITDSTLLNHVVNETAAFVTSVQNSKLDKILSDPDKWTANEIISRLIRKLPQNNPVLHMATPNYDLLAETALSACKVPYSTGFFGGVIKYLDWKQSLRQMTYSELAQSGRTKRRLVTRRLSHAKLYKVHGSLNVYSKGKAVVECDLWQQPPPGFERLLITPGTAKHEKLHDYRDILLNEYDDAVRDHNRFLFLGFGFNDTQLVNNAISDKLINALSDGLIITRDLNPRIKELLAKAKNTWLVCKSEHDDSTRIYNNQFDDWLYIHDKELWRFDHFAKEIMGR</sequence>
<evidence type="ECO:0000313" key="1">
    <source>
        <dbReference type="EMBL" id="GGA77215.1"/>
    </source>
</evidence>
<evidence type="ECO:0000313" key="2">
    <source>
        <dbReference type="Proteomes" id="UP000619743"/>
    </source>
</evidence>
<dbReference type="RefSeq" id="WP_087505627.1">
    <property type="nucleotide sequence ID" value="NZ_BMDX01000008.1"/>
</dbReference>
<evidence type="ECO:0008006" key="3">
    <source>
        <dbReference type="Google" id="ProtNLM"/>
    </source>
</evidence>